<evidence type="ECO:0000313" key="4">
    <source>
        <dbReference type="Proteomes" id="UP000322225"/>
    </source>
</evidence>
<reference evidence="3" key="1">
    <citation type="submission" date="2017-08" db="EMBL/GenBank/DDBJ databases">
        <authorList>
            <person name="Cuomo C."/>
            <person name="Billmyre B."/>
            <person name="Heitman J."/>
        </authorList>
    </citation>
    <scope>NUCLEOTIDE SEQUENCE</scope>
    <source>
        <strain evidence="3">CBS 12478</strain>
    </source>
</reference>
<dbReference type="PANTHER" id="PTHR48125:SF12">
    <property type="entry name" value="AT HOOK TRANSCRIPTION FACTOR FAMILY-RELATED"/>
    <property type="match status" value="1"/>
</dbReference>
<keyword evidence="2" id="KW-1133">Transmembrane helix</keyword>
<feature type="region of interest" description="Disordered" evidence="1">
    <location>
        <begin position="848"/>
        <end position="946"/>
    </location>
</feature>
<feature type="region of interest" description="Disordered" evidence="1">
    <location>
        <begin position="748"/>
        <end position="814"/>
    </location>
</feature>
<organism evidence="3 4">
    <name type="scientific">Kwoniella shandongensis</name>
    <dbReference type="NCBI Taxonomy" id="1734106"/>
    <lineage>
        <taxon>Eukaryota</taxon>
        <taxon>Fungi</taxon>
        <taxon>Dikarya</taxon>
        <taxon>Basidiomycota</taxon>
        <taxon>Agaricomycotina</taxon>
        <taxon>Tremellomycetes</taxon>
        <taxon>Tremellales</taxon>
        <taxon>Cryptococcaceae</taxon>
        <taxon>Kwoniella</taxon>
    </lineage>
</organism>
<feature type="compositionally biased region" description="Gly residues" evidence="1">
    <location>
        <begin position="907"/>
        <end position="919"/>
    </location>
</feature>
<feature type="region of interest" description="Disordered" evidence="1">
    <location>
        <begin position="178"/>
        <end position="354"/>
    </location>
</feature>
<protein>
    <submittedName>
        <fullName evidence="3">Uncharacterized protein</fullName>
    </submittedName>
</protein>
<accession>A0A5M6CAW3</accession>
<dbReference type="RefSeq" id="XP_031863503.1">
    <property type="nucleotide sequence ID" value="XM_032001946.1"/>
</dbReference>
<feature type="transmembrane region" description="Helical" evidence="2">
    <location>
        <begin position="438"/>
        <end position="456"/>
    </location>
</feature>
<dbReference type="OrthoDB" id="2575061at2759"/>
<feature type="region of interest" description="Disordered" evidence="1">
    <location>
        <begin position="624"/>
        <end position="664"/>
    </location>
</feature>
<sequence length="1038" mass="111815">MSNYSFIGKRLDELRPLSPTTGNFTIPPPIPRHVERARAQTNGHRRTHSSPGAVTLDMERDVRARSMSGGRIMQRRSRERAVSEVISKSVTAPTSPANPPIESPVIPPVMLLSPMPEVHHSRGTPSPVPLHVEPPSPPAIRPVLLTLPSPPVLSPTAIGGQITPNELSPPLVTPPTVEIPHPPSRPFSLAPPITSSGAVKPTNDSLHAVAVASASPNRNANSYSDEKDVAMEKADSFSKTEKGKARGVGERPAEGRQQTPRRGLVGAGGIMHKLQTSQTLPIASKPIRNASPGPRSSTQHAQRSATFLRPPPPTPLAPSSSEIRFAPSTSRIPSPSPSPSRQHIRSPTFAPMSGMNMLSQPDVELIEIPRFKKRQLNLGIVRRQGRGQRIAWVGLWGGWLLNGLLSLFFDVNVVVILVQCTKYPSFDTNSGKSWQFATGAYCVLWILSTVVVWLGWEAGYEFWRRWRLPREARPAIEPIYLSLPASLHLSLYSYDHFTYLLHIRTSPLSTPYARDIIPETCHAVLQLIPGLLPLIPRAAIAVVVLIAFWQPEADVQAPYGGAVDETAHRDTNFFRSDAPGELTSYAKGVLLTFTVWVAARLVLVIAAGLGLWVFSGRPLGGLIGHREKRRPPVEPPTTPRKPKSSIQPRDPSQTSSPQKNSIDNENQFQWAWKERTRSRIQDAFELCMIRRNDRRGGFSSEAGTTMGQVMEMRSGQTASIPMTTPVNGQKQDLQPHSGVEAIDMPVEEKDPLDGASVENSTKKTTPEAARPESGLHPSDGMHLRPSTSRANTNASSSAPDIFYTPLRGNTPMNEKPATAVHTLADPPAKIAELPPSAFKQPISLVTEFGVKEGRGSEDSGSGEGDDESTGLLSSTATPSSASRDRSASTSSSRRRPSITASQNYGTSGSGGSGSTGTGGSRSSSSRRRAYTTTSQRALDASRGRSSSITLLRESVTNAAVAAVTAGGNVGGGLIRRARSGTVLSNDSSGSGYSKFGAKNMQDSEEEEEELLVQSAAIPRSARRQSGSVLGLPFALPDQ</sequence>
<feature type="compositionally biased region" description="Low complexity" evidence="1">
    <location>
        <begin position="317"/>
        <end position="347"/>
    </location>
</feature>
<dbReference type="AlphaFoldDB" id="A0A5M6CAW3"/>
<feature type="transmembrane region" description="Helical" evidence="2">
    <location>
        <begin position="390"/>
        <end position="418"/>
    </location>
</feature>
<dbReference type="KEGG" id="ksn:43586054"/>
<reference evidence="3" key="2">
    <citation type="submission" date="2024-01" db="EMBL/GenBank/DDBJ databases">
        <title>Comparative genomics of Cryptococcus and Kwoniella reveals pathogenesis evolution and contrasting modes of karyotype evolution via chromosome fusion or intercentromeric recombination.</title>
        <authorList>
            <person name="Coelho M.A."/>
            <person name="David-Palma M."/>
            <person name="Shea T."/>
            <person name="Bowers K."/>
            <person name="McGinley-Smith S."/>
            <person name="Mohammad A.W."/>
            <person name="Gnirke A."/>
            <person name="Yurkov A.M."/>
            <person name="Nowrousian M."/>
            <person name="Sun S."/>
            <person name="Cuomo C.A."/>
            <person name="Heitman J."/>
        </authorList>
    </citation>
    <scope>NUCLEOTIDE SEQUENCE</scope>
    <source>
        <strain evidence="3">CBS 12478</strain>
    </source>
</reference>
<evidence type="ECO:0000256" key="1">
    <source>
        <dbReference type="SAM" id="MobiDB-lite"/>
    </source>
</evidence>
<name>A0A5M6CAW3_9TREE</name>
<feature type="transmembrane region" description="Helical" evidence="2">
    <location>
        <begin position="589"/>
        <end position="614"/>
    </location>
</feature>
<feature type="compositionally biased region" description="Polar residues" evidence="1">
    <location>
        <begin position="644"/>
        <end position="664"/>
    </location>
</feature>
<gene>
    <name evidence="3" type="ORF">CI109_106995</name>
</gene>
<feature type="compositionally biased region" description="Polar residues" evidence="1">
    <location>
        <begin position="294"/>
        <end position="303"/>
    </location>
</feature>
<keyword evidence="4" id="KW-1185">Reference proteome</keyword>
<evidence type="ECO:0000256" key="2">
    <source>
        <dbReference type="SAM" id="Phobius"/>
    </source>
</evidence>
<feature type="compositionally biased region" description="Polar residues" evidence="1">
    <location>
        <begin position="981"/>
        <end position="991"/>
    </location>
</feature>
<feature type="compositionally biased region" description="Polar residues" evidence="1">
    <location>
        <begin position="193"/>
        <end position="205"/>
    </location>
</feature>
<evidence type="ECO:0000313" key="3">
    <source>
        <dbReference type="EMBL" id="WWD22502.1"/>
    </source>
</evidence>
<feature type="compositionally biased region" description="Basic and acidic residues" evidence="1">
    <location>
        <begin position="224"/>
        <end position="254"/>
    </location>
</feature>
<keyword evidence="2" id="KW-0812">Transmembrane</keyword>
<keyword evidence="2" id="KW-0472">Membrane</keyword>
<dbReference type="PANTHER" id="PTHR48125">
    <property type="entry name" value="LP07818P1"/>
    <property type="match status" value="1"/>
</dbReference>
<dbReference type="Proteomes" id="UP000322225">
    <property type="component" value="Chromosome 13"/>
</dbReference>
<feature type="region of interest" description="Disordered" evidence="1">
    <location>
        <begin position="981"/>
        <end position="1038"/>
    </location>
</feature>
<feature type="compositionally biased region" description="Polar residues" evidence="1">
    <location>
        <begin position="214"/>
        <end position="223"/>
    </location>
</feature>
<dbReference type="GeneID" id="43586054"/>
<proteinExistence type="predicted"/>
<feature type="compositionally biased region" description="Low complexity" evidence="1">
    <location>
        <begin position="873"/>
        <end position="901"/>
    </location>
</feature>
<dbReference type="EMBL" id="CP144063">
    <property type="protein sequence ID" value="WWD22502.1"/>
    <property type="molecule type" value="Genomic_DNA"/>
</dbReference>
<feature type="compositionally biased region" description="Low complexity" evidence="1">
    <location>
        <begin position="786"/>
        <end position="798"/>
    </location>
</feature>